<gene>
    <name evidence="1" type="ORF">ACFO5U_08910</name>
</gene>
<name>A0ABV9MAV8_9BACL</name>
<reference evidence="2" key="1">
    <citation type="journal article" date="2019" name="Int. J. Syst. Evol. Microbiol.">
        <title>The Global Catalogue of Microorganisms (GCM) 10K type strain sequencing project: providing services to taxonomists for standard genome sequencing and annotation.</title>
        <authorList>
            <consortium name="The Broad Institute Genomics Platform"/>
            <consortium name="The Broad Institute Genome Sequencing Center for Infectious Disease"/>
            <person name="Wu L."/>
            <person name="Ma J."/>
        </authorList>
    </citation>
    <scope>NUCLEOTIDE SEQUENCE [LARGE SCALE GENOMIC DNA]</scope>
    <source>
        <strain evidence="2">CGMCC 1.12151</strain>
    </source>
</reference>
<proteinExistence type="predicted"/>
<dbReference type="Proteomes" id="UP001595932">
    <property type="component" value="Unassembled WGS sequence"/>
</dbReference>
<sequence length="219" mass="24692">MNNEMQNKGYKVIEGKGEYSHSFGGNSIETLSCPTCGLLVQTLFVFDLTDPIFKDIGQGQSKLPLASCLNCSGCWDTQYYEVESDRILNLQQFDEQKWLMEEEDSLPSPLPETPVRLLSLDKQEVLSSESSDEDMYDVFDQLGSNYIARIFGGRLSDGVETERITCMSCAKEMDYVASIGEDSTEGRLISVLPFLFGEMVLNFFYCCQCKLVRVEPIHS</sequence>
<protein>
    <recommendedName>
        <fullName evidence="3">CbrC family protein</fullName>
    </recommendedName>
</protein>
<evidence type="ECO:0000313" key="1">
    <source>
        <dbReference type="EMBL" id="MFC4712977.1"/>
    </source>
</evidence>
<dbReference type="EMBL" id="JBHSGL010000005">
    <property type="protein sequence ID" value="MFC4712977.1"/>
    <property type="molecule type" value="Genomic_DNA"/>
</dbReference>
<accession>A0ABV9MAV8</accession>
<comment type="caution">
    <text evidence="1">The sequence shown here is derived from an EMBL/GenBank/DDBJ whole genome shotgun (WGS) entry which is preliminary data.</text>
</comment>
<evidence type="ECO:0008006" key="3">
    <source>
        <dbReference type="Google" id="ProtNLM"/>
    </source>
</evidence>
<evidence type="ECO:0000313" key="2">
    <source>
        <dbReference type="Proteomes" id="UP001595932"/>
    </source>
</evidence>
<keyword evidence="2" id="KW-1185">Reference proteome</keyword>
<dbReference type="RefSeq" id="WP_377278526.1">
    <property type="nucleotide sequence ID" value="NZ_JBHSGL010000005.1"/>
</dbReference>
<organism evidence="1 2">
    <name type="scientific">Planococcus dechangensis</name>
    <dbReference type="NCBI Taxonomy" id="1176255"/>
    <lineage>
        <taxon>Bacteria</taxon>
        <taxon>Bacillati</taxon>
        <taxon>Bacillota</taxon>
        <taxon>Bacilli</taxon>
        <taxon>Bacillales</taxon>
        <taxon>Caryophanaceae</taxon>
        <taxon>Planococcus</taxon>
    </lineage>
</organism>